<sequence length="42" mass="4682">MPKRLVLGNEEMKYSNKNAQLVPGIHEKNSIQATTLKRSSGL</sequence>
<reference evidence="2" key="1">
    <citation type="submission" date="2016-10" db="EMBL/GenBank/DDBJ databases">
        <authorList>
            <person name="Varghese N."/>
            <person name="Submissions S."/>
        </authorList>
    </citation>
    <scope>NUCLEOTIDE SEQUENCE [LARGE SCALE GENOMIC DNA]</scope>
    <source>
        <strain evidence="2">DSM 3695</strain>
    </source>
</reference>
<accession>A0A1I0PRF8</accession>
<evidence type="ECO:0000313" key="1">
    <source>
        <dbReference type="EMBL" id="SEW16888.1"/>
    </source>
</evidence>
<keyword evidence="2" id="KW-1185">Reference proteome</keyword>
<organism evidence="1 2">
    <name type="scientific">Chitinophaga arvensicola</name>
    <dbReference type="NCBI Taxonomy" id="29529"/>
    <lineage>
        <taxon>Bacteria</taxon>
        <taxon>Pseudomonadati</taxon>
        <taxon>Bacteroidota</taxon>
        <taxon>Chitinophagia</taxon>
        <taxon>Chitinophagales</taxon>
        <taxon>Chitinophagaceae</taxon>
        <taxon>Chitinophaga</taxon>
    </lineage>
</organism>
<protein>
    <submittedName>
        <fullName evidence="1">Uncharacterized protein</fullName>
    </submittedName>
</protein>
<evidence type="ECO:0000313" key="2">
    <source>
        <dbReference type="Proteomes" id="UP000199310"/>
    </source>
</evidence>
<proteinExistence type="predicted"/>
<dbReference type="AlphaFoldDB" id="A0A1I0PRF8"/>
<name>A0A1I0PRF8_9BACT</name>
<dbReference type="EMBL" id="FOJG01000001">
    <property type="protein sequence ID" value="SEW16888.1"/>
    <property type="molecule type" value="Genomic_DNA"/>
</dbReference>
<gene>
    <name evidence="1" type="ORF">SAMN04488122_0927</name>
</gene>
<dbReference type="Proteomes" id="UP000199310">
    <property type="component" value="Unassembled WGS sequence"/>
</dbReference>